<dbReference type="Proteomes" id="UP001148629">
    <property type="component" value="Unassembled WGS sequence"/>
</dbReference>
<comment type="caution">
    <text evidence="1">The sequence shown here is derived from an EMBL/GenBank/DDBJ whole genome shotgun (WGS) entry which is preliminary data.</text>
</comment>
<dbReference type="EMBL" id="JANRMS010000905">
    <property type="protein sequence ID" value="KAJ3533013.1"/>
    <property type="molecule type" value="Genomic_DNA"/>
</dbReference>
<protein>
    <submittedName>
        <fullName evidence="1">Uncharacterized protein</fullName>
    </submittedName>
</protein>
<proteinExistence type="predicted"/>
<organism evidence="1 2">
    <name type="scientific">Fusarium decemcellulare</name>
    <dbReference type="NCBI Taxonomy" id="57161"/>
    <lineage>
        <taxon>Eukaryota</taxon>
        <taxon>Fungi</taxon>
        <taxon>Dikarya</taxon>
        <taxon>Ascomycota</taxon>
        <taxon>Pezizomycotina</taxon>
        <taxon>Sordariomycetes</taxon>
        <taxon>Hypocreomycetidae</taxon>
        <taxon>Hypocreales</taxon>
        <taxon>Nectriaceae</taxon>
        <taxon>Fusarium</taxon>
        <taxon>Fusarium decemcellulare species complex</taxon>
    </lineage>
</organism>
<accession>A0ACC1S6F8</accession>
<gene>
    <name evidence="1" type="ORF">NM208_g8174</name>
</gene>
<evidence type="ECO:0000313" key="2">
    <source>
        <dbReference type="Proteomes" id="UP001148629"/>
    </source>
</evidence>
<sequence length="110" mass="12546">MTTIAGSLQAALPKPRYTGEDEEAPARAQQRGVRVVGPGQLDETQLVLKRSGPPPYRRRTLLCRRHVGSLIFLRRKNEYTAEQRERDVHKQDGHDVNWCIPAPAERVQHI</sequence>
<evidence type="ECO:0000313" key="1">
    <source>
        <dbReference type="EMBL" id="KAJ3533013.1"/>
    </source>
</evidence>
<keyword evidence="2" id="KW-1185">Reference proteome</keyword>
<name>A0ACC1S6F8_9HYPO</name>
<reference evidence="1" key="1">
    <citation type="submission" date="2022-08" db="EMBL/GenBank/DDBJ databases">
        <title>Genome Sequence of Fusarium decemcellulare.</title>
        <authorList>
            <person name="Buettner E."/>
        </authorList>
    </citation>
    <scope>NUCLEOTIDE SEQUENCE</scope>
    <source>
        <strain evidence="1">Babe19</strain>
    </source>
</reference>